<dbReference type="EMBL" id="CCYD01000286">
    <property type="protein sequence ID" value="CEG37317.1"/>
    <property type="molecule type" value="Genomic_DNA"/>
</dbReference>
<reference evidence="2" key="1">
    <citation type="submission" date="2014-09" db="EMBL/GenBank/DDBJ databases">
        <authorList>
            <person name="Sharma Rahul"/>
            <person name="Thines Marco"/>
        </authorList>
    </citation>
    <scope>NUCLEOTIDE SEQUENCE [LARGE SCALE GENOMIC DNA]</scope>
</reference>
<dbReference type="RefSeq" id="XP_036263043.1">
    <property type="nucleotide sequence ID" value="XM_036407333.1"/>
</dbReference>
<dbReference type="GeneID" id="59052877"/>
<dbReference type="Proteomes" id="UP000054928">
    <property type="component" value="Unassembled WGS sequence"/>
</dbReference>
<dbReference type="AlphaFoldDB" id="A0A0P1AA02"/>
<keyword evidence="2" id="KW-1185">Reference proteome</keyword>
<protein>
    <submittedName>
        <fullName evidence="1">Uncharacterized protein</fullName>
    </submittedName>
</protein>
<proteinExistence type="predicted"/>
<organism evidence="1 2">
    <name type="scientific">Plasmopara halstedii</name>
    <name type="common">Downy mildew of sunflower</name>
    <dbReference type="NCBI Taxonomy" id="4781"/>
    <lineage>
        <taxon>Eukaryota</taxon>
        <taxon>Sar</taxon>
        <taxon>Stramenopiles</taxon>
        <taxon>Oomycota</taxon>
        <taxon>Peronosporomycetes</taxon>
        <taxon>Peronosporales</taxon>
        <taxon>Peronosporaceae</taxon>
        <taxon>Plasmopara</taxon>
    </lineage>
</organism>
<name>A0A0P1AA02_PLAHL</name>
<evidence type="ECO:0000313" key="2">
    <source>
        <dbReference type="Proteomes" id="UP000054928"/>
    </source>
</evidence>
<accession>A0A0P1AA02</accession>
<evidence type="ECO:0000313" key="1">
    <source>
        <dbReference type="EMBL" id="CEG37317.1"/>
    </source>
</evidence>
<sequence length="59" mass="6549">MKYSFQLGKKNDSTFESFDDTVSLFGGSDLFKCQNTRIRTCLLESSNLMLASCTANGNI</sequence>